<dbReference type="Gene3D" id="3.40.50.1820">
    <property type="entry name" value="alpha/beta hydrolase"/>
    <property type="match status" value="1"/>
</dbReference>
<dbReference type="Pfam" id="PF00561">
    <property type="entry name" value="Abhydrolase_1"/>
    <property type="match status" value="1"/>
</dbReference>
<evidence type="ECO:0000313" key="5">
    <source>
        <dbReference type="Proteomes" id="UP001265746"/>
    </source>
</evidence>
<keyword evidence="1" id="KW-0378">Hydrolase</keyword>
<dbReference type="InterPro" id="IPR000639">
    <property type="entry name" value="Epox_hydrolase-like"/>
</dbReference>
<comment type="caution">
    <text evidence="4">The sequence shown here is derived from an EMBL/GenBank/DDBJ whole genome shotgun (WGS) entry which is preliminary data.</text>
</comment>
<organism evidence="4 5">
    <name type="scientific">Phomopsis amygdali</name>
    <name type="common">Fusicoccum amygdali</name>
    <dbReference type="NCBI Taxonomy" id="1214568"/>
    <lineage>
        <taxon>Eukaryota</taxon>
        <taxon>Fungi</taxon>
        <taxon>Dikarya</taxon>
        <taxon>Ascomycota</taxon>
        <taxon>Pezizomycotina</taxon>
        <taxon>Sordariomycetes</taxon>
        <taxon>Sordariomycetidae</taxon>
        <taxon>Diaporthales</taxon>
        <taxon>Diaporthaceae</taxon>
        <taxon>Diaporthe</taxon>
    </lineage>
</organism>
<evidence type="ECO:0000259" key="3">
    <source>
        <dbReference type="Pfam" id="PF00561"/>
    </source>
</evidence>
<keyword evidence="5" id="KW-1185">Reference proteome</keyword>
<sequence length="295" mass="32963">MDSKQHMAKLANGISLEYIDISVPESPKGIIVLLHGFPQTAYQFRHVIGPLSSVGYRVIAPNYRGAGRSSKPATGFTKSKMAGDIIQLLDALGIKSKVHLVGHDIGGMIAWAIAARHPDRLQTVNWGECPLLGTSIHQEDRTDRAIDQFHFIFHCVRDLPEALIVGREEIYLSHFFNKLTFNTKAIGPEDLDHYVRAYSQPGAMRCALEVYRAFLEDAEENREWVRSHGKCKVPAIGMSGEKSAHCEQARRMLAEVHEDGTYEVATVSDAGHYLAEENPQGFVDKTLAFIEKHRK</sequence>
<dbReference type="PRINTS" id="PR00111">
    <property type="entry name" value="ABHYDROLASE"/>
</dbReference>
<dbReference type="PRINTS" id="PR00412">
    <property type="entry name" value="EPOXHYDRLASE"/>
</dbReference>
<dbReference type="InterPro" id="IPR029058">
    <property type="entry name" value="AB_hydrolase_fold"/>
</dbReference>
<evidence type="ECO:0000256" key="2">
    <source>
        <dbReference type="ARBA" id="ARBA00038334"/>
    </source>
</evidence>
<protein>
    <recommendedName>
        <fullName evidence="3">AB hydrolase-1 domain-containing protein</fullName>
    </recommendedName>
</protein>
<comment type="similarity">
    <text evidence="2">Belongs to the AB hydrolase superfamily. Epoxide hydrolase family.</text>
</comment>
<dbReference type="PANTHER" id="PTHR43329">
    <property type="entry name" value="EPOXIDE HYDROLASE"/>
    <property type="match status" value="1"/>
</dbReference>
<feature type="domain" description="AB hydrolase-1" evidence="3">
    <location>
        <begin position="30"/>
        <end position="123"/>
    </location>
</feature>
<reference evidence="4" key="1">
    <citation type="submission" date="2023-06" db="EMBL/GenBank/DDBJ databases">
        <authorList>
            <person name="Noh H."/>
        </authorList>
    </citation>
    <scope>NUCLEOTIDE SEQUENCE</scope>
    <source>
        <strain evidence="4">DUCC20226</strain>
    </source>
</reference>
<dbReference type="Proteomes" id="UP001265746">
    <property type="component" value="Unassembled WGS sequence"/>
</dbReference>
<evidence type="ECO:0000256" key="1">
    <source>
        <dbReference type="ARBA" id="ARBA00022801"/>
    </source>
</evidence>
<evidence type="ECO:0000313" key="4">
    <source>
        <dbReference type="EMBL" id="KAK2611533.1"/>
    </source>
</evidence>
<dbReference type="GO" id="GO:0016787">
    <property type="term" value="F:hydrolase activity"/>
    <property type="evidence" value="ECO:0007669"/>
    <property type="project" value="UniProtKB-KW"/>
</dbReference>
<proteinExistence type="inferred from homology"/>
<dbReference type="EMBL" id="JAUJFL010000002">
    <property type="protein sequence ID" value="KAK2611533.1"/>
    <property type="molecule type" value="Genomic_DNA"/>
</dbReference>
<accession>A0AAD9SLT8</accession>
<gene>
    <name evidence="4" type="ORF">N8I77_004867</name>
</gene>
<dbReference type="InterPro" id="IPR000073">
    <property type="entry name" value="AB_hydrolase_1"/>
</dbReference>
<dbReference type="AlphaFoldDB" id="A0AAD9SLT8"/>
<name>A0AAD9SLT8_PHOAM</name>
<dbReference type="SUPFAM" id="SSF53474">
    <property type="entry name" value="alpha/beta-Hydrolases"/>
    <property type="match status" value="1"/>
</dbReference>